<gene>
    <name evidence="9" type="ORF">EIP75_04685</name>
</gene>
<evidence type="ECO:0000256" key="7">
    <source>
        <dbReference type="ARBA" id="ARBA00023237"/>
    </source>
</evidence>
<evidence type="ECO:0000256" key="2">
    <source>
        <dbReference type="ARBA" id="ARBA00007613"/>
    </source>
</evidence>
<dbReference type="SUPFAM" id="SSF56954">
    <property type="entry name" value="Outer membrane efflux proteins (OEP)"/>
    <property type="match status" value="1"/>
</dbReference>
<evidence type="ECO:0000256" key="6">
    <source>
        <dbReference type="ARBA" id="ARBA00023136"/>
    </source>
</evidence>
<evidence type="ECO:0000256" key="4">
    <source>
        <dbReference type="ARBA" id="ARBA00022452"/>
    </source>
</evidence>
<proteinExistence type="inferred from homology"/>
<protein>
    <submittedName>
        <fullName evidence="9">Transporter</fullName>
    </submittedName>
</protein>
<keyword evidence="8" id="KW-0175">Coiled coil</keyword>
<comment type="similarity">
    <text evidence="2">Belongs to the outer membrane factor (OMF) (TC 1.B.17) family.</text>
</comment>
<accession>A0A426VF14</accession>
<keyword evidence="5" id="KW-0812">Transmembrane</keyword>
<reference evidence="9 10" key="1">
    <citation type="submission" date="2018-12" db="EMBL/GenBank/DDBJ databases">
        <title>The whole draft genome of Aquabacterium sp. SJQ9.</title>
        <authorList>
            <person name="Sun L."/>
            <person name="Gao X."/>
            <person name="Chen W."/>
            <person name="Huang K."/>
        </authorList>
    </citation>
    <scope>NUCLEOTIDE SEQUENCE [LARGE SCALE GENOMIC DNA]</scope>
    <source>
        <strain evidence="9 10">SJQ9</strain>
    </source>
</reference>
<dbReference type="PANTHER" id="PTHR30026">
    <property type="entry name" value="OUTER MEMBRANE PROTEIN TOLC"/>
    <property type="match status" value="1"/>
</dbReference>
<name>A0A426VF14_9BURK</name>
<dbReference type="InterPro" id="IPR051906">
    <property type="entry name" value="TolC-like"/>
</dbReference>
<evidence type="ECO:0000313" key="10">
    <source>
        <dbReference type="Proteomes" id="UP000269265"/>
    </source>
</evidence>
<evidence type="ECO:0000256" key="5">
    <source>
        <dbReference type="ARBA" id="ARBA00022692"/>
    </source>
</evidence>
<evidence type="ECO:0000256" key="8">
    <source>
        <dbReference type="SAM" id="Coils"/>
    </source>
</evidence>
<dbReference type="InterPro" id="IPR003423">
    <property type="entry name" value="OMP_efflux"/>
</dbReference>
<keyword evidence="6" id="KW-0472">Membrane</keyword>
<sequence>MRIPLLHRQLLARWPGVGAVLRQALLLLIALNSAPAARAESASSSPTMTLSQAFEQAWQRHPAFRALADRRAAGEASRQAAHAWTAQPLSLDLRTQDDRVGSDRGAREVEAGVVLPLWLPGQRHQAQQLAEGESQALEARIGEARLVLAGLVRDAWWAWHRANVELQLAQARMDHAQALLADVRRRVQAGDLARSDQHQAEGALASAEASRAQAESQRSQSWQALAVWLAVQGVDEPGPLAPQAEAVDSLTEGSAPSTEAHPTVLALGTQAMASRRAAELAATQVRANPELSLGTVQSRDVRGEGYQRALMLGLKVPLGSSPAQAAQAARARADASEIEAQLELARLQVARGLSGAQTRLRLARQQQDATRKRAHLAQENLAFFDKSFRLGETDLPTRLRMALEAQEAERQDALARVDVSAATSALRQAAGLLPE</sequence>
<dbReference type="AlphaFoldDB" id="A0A426VF14"/>
<comment type="subcellular location">
    <subcellularLocation>
        <location evidence="1">Cell outer membrane</location>
    </subcellularLocation>
</comment>
<keyword evidence="3" id="KW-0813">Transport</keyword>
<keyword evidence="7" id="KW-0998">Cell outer membrane</keyword>
<dbReference type="Gene3D" id="1.20.1600.10">
    <property type="entry name" value="Outer membrane efflux proteins (OEP)"/>
    <property type="match status" value="1"/>
</dbReference>
<dbReference type="GO" id="GO:0009279">
    <property type="term" value="C:cell outer membrane"/>
    <property type="evidence" value="ECO:0007669"/>
    <property type="project" value="UniProtKB-SubCell"/>
</dbReference>
<feature type="coiled-coil region" evidence="8">
    <location>
        <begin position="166"/>
        <end position="217"/>
    </location>
</feature>
<dbReference type="GO" id="GO:0015288">
    <property type="term" value="F:porin activity"/>
    <property type="evidence" value="ECO:0007669"/>
    <property type="project" value="TreeGrafter"/>
</dbReference>
<dbReference type="Proteomes" id="UP000269265">
    <property type="component" value="Unassembled WGS sequence"/>
</dbReference>
<evidence type="ECO:0000313" key="9">
    <source>
        <dbReference type="EMBL" id="RRS05508.1"/>
    </source>
</evidence>
<comment type="caution">
    <text evidence="9">The sequence shown here is derived from an EMBL/GenBank/DDBJ whole genome shotgun (WGS) entry which is preliminary data.</text>
</comment>
<keyword evidence="10" id="KW-1185">Reference proteome</keyword>
<organism evidence="9 10">
    <name type="scientific">Aquabacterium soli</name>
    <dbReference type="NCBI Taxonomy" id="2493092"/>
    <lineage>
        <taxon>Bacteria</taxon>
        <taxon>Pseudomonadati</taxon>
        <taxon>Pseudomonadota</taxon>
        <taxon>Betaproteobacteria</taxon>
        <taxon>Burkholderiales</taxon>
        <taxon>Aquabacterium</taxon>
    </lineage>
</organism>
<keyword evidence="4" id="KW-1134">Transmembrane beta strand</keyword>
<dbReference type="Pfam" id="PF02321">
    <property type="entry name" value="OEP"/>
    <property type="match status" value="1"/>
</dbReference>
<dbReference type="EMBL" id="RSED01000003">
    <property type="protein sequence ID" value="RRS05508.1"/>
    <property type="molecule type" value="Genomic_DNA"/>
</dbReference>
<dbReference type="GO" id="GO:1990281">
    <property type="term" value="C:efflux pump complex"/>
    <property type="evidence" value="ECO:0007669"/>
    <property type="project" value="TreeGrafter"/>
</dbReference>
<evidence type="ECO:0000256" key="1">
    <source>
        <dbReference type="ARBA" id="ARBA00004442"/>
    </source>
</evidence>
<dbReference type="PANTHER" id="PTHR30026:SF23">
    <property type="entry name" value="TO APRF-PUTATIVE OUTER MEMBRANE EFFLUX PROTEIN OR SECRETED ALKALINE PHOSPHATASE-RELATED"/>
    <property type="match status" value="1"/>
</dbReference>
<evidence type="ECO:0000256" key="3">
    <source>
        <dbReference type="ARBA" id="ARBA00022448"/>
    </source>
</evidence>
<dbReference type="GO" id="GO:0015562">
    <property type="term" value="F:efflux transmembrane transporter activity"/>
    <property type="evidence" value="ECO:0007669"/>
    <property type="project" value="InterPro"/>
</dbReference>